<dbReference type="PANTHER" id="PTHR10856">
    <property type="entry name" value="CORONIN"/>
    <property type="match status" value="1"/>
</dbReference>
<organism evidence="12 13">
    <name type="scientific">Basidiobolus meristosporus CBS 931.73</name>
    <dbReference type="NCBI Taxonomy" id="1314790"/>
    <lineage>
        <taxon>Eukaryota</taxon>
        <taxon>Fungi</taxon>
        <taxon>Fungi incertae sedis</taxon>
        <taxon>Zoopagomycota</taxon>
        <taxon>Entomophthoromycotina</taxon>
        <taxon>Basidiobolomycetes</taxon>
        <taxon>Basidiobolales</taxon>
        <taxon>Basidiobolaceae</taxon>
        <taxon>Basidiobolus</taxon>
    </lineage>
</organism>
<dbReference type="Gene3D" id="2.130.10.10">
    <property type="entry name" value="YVTN repeat-like/Quinoprotein amine dehydrogenase"/>
    <property type="match status" value="1"/>
</dbReference>
<dbReference type="Proteomes" id="UP000193498">
    <property type="component" value="Unassembled WGS sequence"/>
</dbReference>
<sequence length="478" mass="53447">MSRFIQASKFRHVYGSTAKRDDCYDNLRISMSAWDTNLVKVNPRFLSVNWNAGGGGAFAIIPLEAIGKMSPNPFLYCGHAAPVLDTDFANFNDYVVASAGEDGKVMVWNIPEEPLEDNVTTPALTLSGHGRKVGQVLFHPTADNVLASSSADLTVRLWDIEKGVEKQQLTGHMEIIQSMDWNWNGSLLVTTCKDKKIRVFDVRANQVVQEGNGHQGIKGSRVVWLGNEDRLATTGFSRTSDRQVCIWDATNLSAPLKQESIDFSSGVLMPYYDADTRMLYLAGKGDGNIRYYEFANDSLRYLAEYKSTDPQRGIAYMPKRSLNVSDCEVARAYKVCRDSIEPVSFIAPRKAEGFQEDIFPPTRSDEPAMTADEFFSGQNADPKLISLESGFVAKTKKNFVSSAPQQEPEEVLNPTNEKEYQEAYHKLRQENENLKNQVSQRDIKIRQLETQLSQYTSQRNSAQNSGTSTPLEAEINGN</sequence>
<evidence type="ECO:0000256" key="4">
    <source>
        <dbReference type="ARBA" id="ARBA00022737"/>
    </source>
</evidence>
<evidence type="ECO:0000256" key="3">
    <source>
        <dbReference type="ARBA" id="ARBA00022574"/>
    </source>
</evidence>
<dbReference type="Pfam" id="PF16300">
    <property type="entry name" value="WD40_4"/>
    <property type="match status" value="1"/>
</dbReference>
<feature type="repeat" description="WD" evidence="8">
    <location>
        <begin position="76"/>
        <end position="110"/>
    </location>
</feature>
<keyword evidence="6" id="KW-0009">Actin-binding</keyword>
<dbReference type="InterPro" id="IPR036322">
    <property type="entry name" value="WD40_repeat_dom_sf"/>
</dbReference>
<dbReference type="Pfam" id="PF08953">
    <property type="entry name" value="DUF1899"/>
    <property type="match status" value="1"/>
</dbReference>
<evidence type="ECO:0000313" key="13">
    <source>
        <dbReference type="Proteomes" id="UP000193498"/>
    </source>
</evidence>
<evidence type="ECO:0000256" key="7">
    <source>
        <dbReference type="ARBA" id="ARBA00062568"/>
    </source>
</evidence>
<keyword evidence="5" id="KW-0175">Coiled coil</keyword>
<evidence type="ECO:0000256" key="6">
    <source>
        <dbReference type="ARBA" id="ARBA00023203"/>
    </source>
</evidence>
<dbReference type="GO" id="GO:0051015">
    <property type="term" value="F:actin filament binding"/>
    <property type="evidence" value="ECO:0007669"/>
    <property type="project" value="TreeGrafter"/>
</dbReference>
<keyword evidence="2" id="KW-0597">Phosphoprotein</keyword>
<feature type="region of interest" description="Disordered" evidence="10">
    <location>
        <begin position="454"/>
        <end position="478"/>
    </location>
</feature>
<evidence type="ECO:0000256" key="5">
    <source>
        <dbReference type="ARBA" id="ARBA00023054"/>
    </source>
</evidence>
<keyword evidence="3 8" id="KW-0853">WD repeat</keyword>
<gene>
    <name evidence="12" type="ORF">K493DRAFT_300501</name>
</gene>
<dbReference type="InterPro" id="IPR020472">
    <property type="entry name" value="WD40_PAC1"/>
</dbReference>
<dbReference type="AlphaFoldDB" id="A0A1Y1YH27"/>
<dbReference type="FunCoup" id="A0A1Y1YH27">
    <property type="interactions" value="137"/>
</dbReference>
<feature type="compositionally biased region" description="Polar residues" evidence="10">
    <location>
        <begin position="454"/>
        <end position="470"/>
    </location>
</feature>
<dbReference type="PRINTS" id="PR00320">
    <property type="entry name" value="GPROTEINBRPT"/>
</dbReference>
<dbReference type="InterPro" id="IPR015048">
    <property type="entry name" value="DUF1899"/>
</dbReference>
<keyword evidence="13" id="KW-1185">Reference proteome</keyword>
<reference evidence="12 13" key="1">
    <citation type="submission" date="2016-07" db="EMBL/GenBank/DDBJ databases">
        <title>Pervasive Adenine N6-methylation of Active Genes in Fungi.</title>
        <authorList>
            <consortium name="DOE Joint Genome Institute"/>
            <person name="Mondo S.J."/>
            <person name="Dannebaum R.O."/>
            <person name="Kuo R.C."/>
            <person name="Labutti K."/>
            <person name="Haridas S."/>
            <person name="Kuo A."/>
            <person name="Salamov A."/>
            <person name="Ahrendt S.R."/>
            <person name="Lipzen A."/>
            <person name="Sullivan W."/>
            <person name="Andreopoulos W.B."/>
            <person name="Clum A."/>
            <person name="Lindquist E."/>
            <person name="Daum C."/>
            <person name="Ramamoorthy G.K."/>
            <person name="Gryganskyi A."/>
            <person name="Culley D."/>
            <person name="Magnuson J.K."/>
            <person name="James T.Y."/>
            <person name="O'Malley M.A."/>
            <person name="Stajich J.E."/>
            <person name="Spatafora J.W."/>
            <person name="Visel A."/>
            <person name="Grigoriev I.V."/>
        </authorList>
    </citation>
    <scope>NUCLEOTIDE SEQUENCE [LARGE SCALE GENOMIC DNA]</scope>
    <source>
        <strain evidence="12 13">CBS 931.73</strain>
    </source>
</reference>
<comment type="subunit">
    <text evidence="7">Binds to F-actin.</text>
</comment>
<evidence type="ECO:0000313" key="12">
    <source>
        <dbReference type="EMBL" id="ORX97330.1"/>
    </source>
</evidence>
<feature type="domain" description="DUF1899" evidence="11">
    <location>
        <begin position="3"/>
        <end position="67"/>
    </location>
</feature>
<dbReference type="InterPro" id="IPR015505">
    <property type="entry name" value="Coronin"/>
</dbReference>
<dbReference type="STRING" id="1314790.A0A1Y1YH27"/>
<dbReference type="SUPFAM" id="SSF50978">
    <property type="entry name" value="WD40 repeat-like"/>
    <property type="match status" value="1"/>
</dbReference>
<dbReference type="EMBL" id="MCFE01000135">
    <property type="protein sequence ID" value="ORX97330.1"/>
    <property type="molecule type" value="Genomic_DNA"/>
</dbReference>
<dbReference type="SMART" id="SM01166">
    <property type="entry name" value="DUF1899"/>
    <property type="match status" value="1"/>
</dbReference>
<dbReference type="SMART" id="SM01167">
    <property type="entry name" value="DUF1900"/>
    <property type="match status" value="1"/>
</dbReference>
<dbReference type="InterPro" id="IPR001680">
    <property type="entry name" value="WD40_rpt"/>
</dbReference>
<dbReference type="InParanoid" id="A0A1Y1YH27"/>
<dbReference type="GO" id="GO:0030479">
    <property type="term" value="C:actin cortical patch"/>
    <property type="evidence" value="ECO:0007669"/>
    <property type="project" value="UniProtKB-ARBA"/>
</dbReference>
<keyword evidence="4 9" id="KW-0677">Repeat</keyword>
<comment type="caution">
    <text evidence="12">The sequence shown here is derived from an EMBL/GenBank/DDBJ whole genome shotgun (WGS) entry which is preliminary data.</text>
</comment>
<dbReference type="PANTHER" id="PTHR10856:SF0">
    <property type="entry name" value="CORONIN"/>
    <property type="match status" value="1"/>
</dbReference>
<evidence type="ECO:0000256" key="10">
    <source>
        <dbReference type="SAM" id="MobiDB-lite"/>
    </source>
</evidence>
<dbReference type="InterPro" id="IPR015943">
    <property type="entry name" value="WD40/YVTN_repeat-like_dom_sf"/>
</dbReference>
<accession>A0A1Y1YH27</accession>
<dbReference type="PROSITE" id="PS50082">
    <property type="entry name" value="WD_REPEATS_2"/>
    <property type="match status" value="3"/>
</dbReference>
<evidence type="ECO:0000256" key="1">
    <source>
        <dbReference type="ARBA" id="ARBA00009482"/>
    </source>
</evidence>
<evidence type="ECO:0000256" key="2">
    <source>
        <dbReference type="ARBA" id="ARBA00022553"/>
    </source>
</evidence>
<evidence type="ECO:0000256" key="8">
    <source>
        <dbReference type="PROSITE-ProRule" id="PRU00221"/>
    </source>
</evidence>
<feature type="repeat" description="WD" evidence="8">
    <location>
        <begin position="169"/>
        <end position="210"/>
    </location>
</feature>
<dbReference type="SMART" id="SM00320">
    <property type="entry name" value="WD40"/>
    <property type="match status" value="4"/>
</dbReference>
<dbReference type="PROSITE" id="PS00678">
    <property type="entry name" value="WD_REPEATS_1"/>
    <property type="match status" value="2"/>
</dbReference>
<dbReference type="GO" id="GO:0007015">
    <property type="term" value="P:actin filament organization"/>
    <property type="evidence" value="ECO:0007669"/>
    <property type="project" value="TreeGrafter"/>
</dbReference>
<evidence type="ECO:0000259" key="11">
    <source>
        <dbReference type="SMART" id="SM01166"/>
    </source>
</evidence>
<dbReference type="FunFam" id="2.130.10.10:FF:000197">
    <property type="entry name" value="Coronin"/>
    <property type="match status" value="1"/>
</dbReference>
<dbReference type="OrthoDB" id="1850764at2759"/>
<dbReference type="Pfam" id="PF00400">
    <property type="entry name" value="WD40"/>
    <property type="match status" value="3"/>
</dbReference>
<comment type="similarity">
    <text evidence="1 9">Belongs to the WD repeat coronin family.</text>
</comment>
<dbReference type="PROSITE" id="PS50294">
    <property type="entry name" value="WD_REPEATS_REGION"/>
    <property type="match status" value="2"/>
</dbReference>
<name>A0A1Y1YH27_9FUNG</name>
<proteinExistence type="inferred from homology"/>
<evidence type="ECO:0000256" key="9">
    <source>
        <dbReference type="RuleBase" id="RU280818"/>
    </source>
</evidence>
<protein>
    <recommendedName>
        <fullName evidence="9">Coronin</fullName>
    </recommendedName>
</protein>
<dbReference type="InterPro" id="IPR019775">
    <property type="entry name" value="WD40_repeat_CS"/>
</dbReference>
<feature type="repeat" description="WD" evidence="8">
    <location>
        <begin position="126"/>
        <end position="168"/>
    </location>
</feature>